<dbReference type="Proteomes" id="UP001595797">
    <property type="component" value="Unassembled WGS sequence"/>
</dbReference>
<evidence type="ECO:0000313" key="2">
    <source>
        <dbReference type="Proteomes" id="UP001595797"/>
    </source>
</evidence>
<comment type="caution">
    <text evidence="1">The sequence shown here is derived from an EMBL/GenBank/DDBJ whole genome shotgun (WGS) entry which is preliminary data.</text>
</comment>
<sequence>MEVDDKLAEAWHVAYGRAEDAKQCWKASVVAVEVALQPVVSPKNPGAGFGAMRKDIKAAPQKRECDLPVWGDEKLSLVEAFRNVLSRVTYEHGGDDRIAEMREAHAVLMAAVLVVE</sequence>
<name>A0ABV9TI77_9MICC</name>
<protein>
    <submittedName>
        <fullName evidence="1">Uncharacterized protein</fullName>
    </submittedName>
</protein>
<dbReference type="EMBL" id="JBHSIW010000006">
    <property type="protein sequence ID" value="MFC4902707.1"/>
    <property type="molecule type" value="Genomic_DNA"/>
</dbReference>
<gene>
    <name evidence="1" type="ORF">ACFPCS_03890</name>
</gene>
<dbReference type="RefSeq" id="WP_277552826.1">
    <property type="nucleotide sequence ID" value="NZ_JARAMH010000040.1"/>
</dbReference>
<reference evidence="2" key="1">
    <citation type="journal article" date="2019" name="Int. J. Syst. Evol. Microbiol.">
        <title>The Global Catalogue of Microorganisms (GCM) 10K type strain sequencing project: providing services to taxonomists for standard genome sequencing and annotation.</title>
        <authorList>
            <consortium name="The Broad Institute Genomics Platform"/>
            <consortium name="The Broad Institute Genome Sequencing Center for Infectious Disease"/>
            <person name="Wu L."/>
            <person name="Ma J."/>
        </authorList>
    </citation>
    <scope>NUCLEOTIDE SEQUENCE [LARGE SCALE GENOMIC DNA]</scope>
    <source>
        <strain evidence="2">CGMCC 4.6946</strain>
    </source>
</reference>
<accession>A0ABV9TI77</accession>
<keyword evidence="2" id="KW-1185">Reference proteome</keyword>
<proteinExistence type="predicted"/>
<organism evidence="1 2">
    <name type="scientific">Kocuria oceani</name>
    <dbReference type="NCBI Taxonomy" id="988827"/>
    <lineage>
        <taxon>Bacteria</taxon>
        <taxon>Bacillati</taxon>
        <taxon>Actinomycetota</taxon>
        <taxon>Actinomycetes</taxon>
        <taxon>Micrococcales</taxon>
        <taxon>Micrococcaceae</taxon>
        <taxon>Kocuria</taxon>
    </lineage>
</organism>
<evidence type="ECO:0000313" key="1">
    <source>
        <dbReference type="EMBL" id="MFC4902707.1"/>
    </source>
</evidence>